<organism evidence="2 3">
    <name type="scientific">Candidatus Faecivivens stercoripullorum</name>
    <dbReference type="NCBI Taxonomy" id="2840805"/>
    <lineage>
        <taxon>Bacteria</taxon>
        <taxon>Bacillati</taxon>
        <taxon>Bacillota</taxon>
        <taxon>Clostridia</taxon>
        <taxon>Eubacteriales</taxon>
        <taxon>Oscillospiraceae</taxon>
        <taxon>Oscillospiraceae incertae sedis</taxon>
        <taxon>Candidatus Faecivivens</taxon>
    </lineage>
</organism>
<reference evidence="2" key="1">
    <citation type="submission" date="2020-10" db="EMBL/GenBank/DDBJ databases">
        <authorList>
            <person name="Gilroy R."/>
        </authorList>
    </citation>
    <scope>NUCLEOTIDE SEQUENCE</scope>
    <source>
        <strain evidence="2">ChiBcec7-5410</strain>
    </source>
</reference>
<reference evidence="2" key="2">
    <citation type="journal article" date="2021" name="PeerJ">
        <title>Extensive microbial diversity within the chicken gut microbiome revealed by metagenomics and culture.</title>
        <authorList>
            <person name="Gilroy R."/>
            <person name="Ravi A."/>
            <person name="Getino M."/>
            <person name="Pursley I."/>
            <person name="Horton D.L."/>
            <person name="Alikhan N.F."/>
            <person name="Baker D."/>
            <person name="Gharbi K."/>
            <person name="Hall N."/>
            <person name="Watson M."/>
            <person name="Adriaenssens E.M."/>
            <person name="Foster-Nyarko E."/>
            <person name="Jarju S."/>
            <person name="Secka A."/>
            <person name="Antonio M."/>
            <person name="Oren A."/>
            <person name="Chaudhuri R.R."/>
            <person name="La Ragione R."/>
            <person name="Hildebrand F."/>
            <person name="Pallen M.J."/>
        </authorList>
    </citation>
    <scope>NUCLEOTIDE SEQUENCE</scope>
    <source>
        <strain evidence="2">ChiBcec7-5410</strain>
    </source>
</reference>
<comment type="caution">
    <text evidence="2">The sequence shown here is derived from an EMBL/GenBank/DDBJ whole genome shotgun (WGS) entry which is preliminary data.</text>
</comment>
<dbReference type="CDD" id="cd07437">
    <property type="entry name" value="PHP_HisPPase_Ycdx_like"/>
    <property type="match status" value="1"/>
</dbReference>
<dbReference type="GO" id="GO:0008270">
    <property type="term" value="F:zinc ion binding"/>
    <property type="evidence" value="ECO:0007669"/>
    <property type="project" value="TreeGrafter"/>
</dbReference>
<protein>
    <submittedName>
        <fullName evidence="2">Phosphatase</fullName>
    </submittedName>
</protein>
<gene>
    <name evidence="2" type="ORF">IAC43_09260</name>
</gene>
<dbReference type="InterPro" id="IPR003141">
    <property type="entry name" value="Pol/His_phosphatase_N"/>
</dbReference>
<dbReference type="InterPro" id="IPR004013">
    <property type="entry name" value="PHP_dom"/>
</dbReference>
<dbReference type="InterPro" id="IPR050243">
    <property type="entry name" value="PHP_phosphatase"/>
</dbReference>
<dbReference type="AlphaFoldDB" id="A0A9D1H8D1"/>
<dbReference type="SMART" id="SM00481">
    <property type="entry name" value="POLIIIAc"/>
    <property type="match status" value="1"/>
</dbReference>
<dbReference type="Proteomes" id="UP000824160">
    <property type="component" value="Unassembled WGS sequence"/>
</dbReference>
<dbReference type="InterPro" id="IPR016195">
    <property type="entry name" value="Pol/histidinol_Pase-like"/>
</dbReference>
<dbReference type="GO" id="GO:0042578">
    <property type="term" value="F:phosphoric ester hydrolase activity"/>
    <property type="evidence" value="ECO:0007669"/>
    <property type="project" value="TreeGrafter"/>
</dbReference>
<evidence type="ECO:0000259" key="1">
    <source>
        <dbReference type="SMART" id="SM00481"/>
    </source>
</evidence>
<dbReference type="Gene3D" id="3.20.20.140">
    <property type="entry name" value="Metal-dependent hydrolases"/>
    <property type="match status" value="1"/>
</dbReference>
<dbReference type="Pfam" id="PF02811">
    <property type="entry name" value="PHP"/>
    <property type="match status" value="1"/>
</dbReference>
<dbReference type="GO" id="GO:0005829">
    <property type="term" value="C:cytosol"/>
    <property type="evidence" value="ECO:0007669"/>
    <property type="project" value="TreeGrafter"/>
</dbReference>
<proteinExistence type="predicted"/>
<dbReference type="SUPFAM" id="SSF89550">
    <property type="entry name" value="PHP domain-like"/>
    <property type="match status" value="1"/>
</dbReference>
<evidence type="ECO:0000313" key="2">
    <source>
        <dbReference type="EMBL" id="HIT95361.1"/>
    </source>
</evidence>
<name>A0A9D1H8D1_9FIRM</name>
<dbReference type="EMBL" id="DVLW01000253">
    <property type="protein sequence ID" value="HIT95361.1"/>
    <property type="molecule type" value="Genomic_DNA"/>
</dbReference>
<sequence length="259" mass="28314">MYSIQLDLHTHTIYSGHAFSTIGENAAEAARKGLEAIAMTDHFSPFMTPRRADGSPDMGPMMNFEALPKTINGVRVLSGVEIDIVDFEGHLAFCDCFPNNFPGEGGVSIGERLLRSRDVVIASIHMFPGFRDGSAAQNTDLYIAALQNPYVDIIGHPCRPGLPFDHTAVARAAKQLGKCLEINDHSFDMPESTDNCRALAIKCAEEGTHIVVSSDAHSAWFVGEFSRAAKMLEEIHFPQELIANESLDKFAGVRGKCFE</sequence>
<dbReference type="PANTHER" id="PTHR36928">
    <property type="entry name" value="PHOSPHATASE YCDX-RELATED"/>
    <property type="match status" value="1"/>
</dbReference>
<accession>A0A9D1H8D1</accession>
<evidence type="ECO:0000313" key="3">
    <source>
        <dbReference type="Proteomes" id="UP000824160"/>
    </source>
</evidence>
<dbReference type="PANTHER" id="PTHR36928:SF1">
    <property type="entry name" value="PHOSPHATASE YCDX-RELATED"/>
    <property type="match status" value="1"/>
</dbReference>
<feature type="domain" description="Polymerase/histidinol phosphatase N-terminal" evidence="1">
    <location>
        <begin position="6"/>
        <end position="86"/>
    </location>
</feature>